<accession>A0A7Z2VWG8</accession>
<dbReference type="Gene3D" id="2.60.40.10">
    <property type="entry name" value="Immunoglobulins"/>
    <property type="match status" value="1"/>
</dbReference>
<evidence type="ECO:0000256" key="3">
    <source>
        <dbReference type="SAM" id="MobiDB-lite"/>
    </source>
</evidence>
<proteinExistence type="predicted"/>
<dbReference type="Pfam" id="PF09087">
    <property type="entry name" value="Cyc-maltodext_N"/>
    <property type="match status" value="1"/>
</dbReference>
<name>A0A7Z2VWG8_9BURK</name>
<dbReference type="Pfam" id="PF10438">
    <property type="entry name" value="Cyc-maltodext_C"/>
    <property type="match status" value="1"/>
</dbReference>
<evidence type="ECO:0000256" key="4">
    <source>
        <dbReference type="SAM" id="SignalP"/>
    </source>
</evidence>
<dbReference type="CDD" id="cd11340">
    <property type="entry name" value="AmyAc_bac_CMD_like_3"/>
    <property type="match status" value="1"/>
</dbReference>
<dbReference type="Pfam" id="PF00128">
    <property type="entry name" value="Alpha-amylase"/>
    <property type="match status" value="1"/>
</dbReference>
<keyword evidence="7" id="KW-1185">Reference proteome</keyword>
<organism evidence="6 7">
    <name type="scientific">Massilia forsythiae</name>
    <dbReference type="NCBI Taxonomy" id="2728020"/>
    <lineage>
        <taxon>Bacteria</taxon>
        <taxon>Pseudomonadati</taxon>
        <taxon>Pseudomonadota</taxon>
        <taxon>Betaproteobacteria</taxon>
        <taxon>Burkholderiales</taxon>
        <taxon>Oxalobacteraceae</taxon>
        <taxon>Telluria group</taxon>
        <taxon>Massilia</taxon>
    </lineage>
</organism>
<evidence type="ECO:0000256" key="2">
    <source>
        <dbReference type="ARBA" id="ARBA00023295"/>
    </source>
</evidence>
<dbReference type="GO" id="GO:0016798">
    <property type="term" value="F:hydrolase activity, acting on glycosyl bonds"/>
    <property type="evidence" value="ECO:0007669"/>
    <property type="project" value="UniProtKB-KW"/>
</dbReference>
<dbReference type="InterPro" id="IPR013780">
    <property type="entry name" value="Glyco_hydro_b"/>
</dbReference>
<dbReference type="SUPFAM" id="SSF51011">
    <property type="entry name" value="Glycosyl hydrolase domain"/>
    <property type="match status" value="1"/>
</dbReference>
<dbReference type="InterPro" id="IPR015171">
    <property type="entry name" value="Cyc-maltodext_N"/>
</dbReference>
<dbReference type="KEGG" id="mfy:HH212_12695"/>
<feature type="region of interest" description="Disordered" evidence="3">
    <location>
        <begin position="25"/>
        <end position="44"/>
    </location>
</feature>
<dbReference type="InterPro" id="IPR014756">
    <property type="entry name" value="Ig_E-set"/>
</dbReference>
<dbReference type="PANTHER" id="PTHR10357">
    <property type="entry name" value="ALPHA-AMYLASE FAMILY MEMBER"/>
    <property type="match status" value="1"/>
</dbReference>
<evidence type="ECO:0000313" key="6">
    <source>
        <dbReference type="EMBL" id="QJE00773.1"/>
    </source>
</evidence>
<dbReference type="GO" id="GO:0005975">
    <property type="term" value="P:carbohydrate metabolic process"/>
    <property type="evidence" value="ECO:0007669"/>
    <property type="project" value="InterPro"/>
</dbReference>
<dbReference type="RefSeq" id="WP_170202804.1">
    <property type="nucleotide sequence ID" value="NZ_CP051685.1"/>
</dbReference>
<feature type="domain" description="Glycosyl hydrolase family 13 catalytic" evidence="5">
    <location>
        <begin position="154"/>
        <end position="551"/>
    </location>
</feature>
<dbReference type="InterPro" id="IPR013783">
    <property type="entry name" value="Ig-like_fold"/>
</dbReference>
<sequence length="641" mass="71516">MNKTIASLLVGSAFLAAGAHAGVPTGAAQDRTPSQPTAAKAPAANAAIRHMDPPFWWTGMEHKGLQLMVNGPAIAGLAPAIDYPGVRIAAVTRVASQNYLFIDLAIDADAKPGSFDIVFSAPDGRSVSYPYRLLAREQGSAERKGFDTKDAIYQVMPDRFANGDPTNDSVDGLADRLDRKLGHGRHGGDIQGMIDHLDYIEAMGFTQLWPTPLVENDMKSASYHGYAATDHYRIDPRYGSNDDYRRLSAEAKKHGIGLIQDVVLSHIGLNHWWMKDLPTPDWINHPKQFVQTMHHRTAVQDPYASKEDASNFTTGWFGRGMPDLNQTNPLVANYLIQNHIWWIEYAGLSGLRIDTFGYSDGAFLTEYTRRLMAEYPHLNMVGEEWSKLPAVVSHWQRGKVNFDGYVSSMPSLMDFPLAEAMRTALADKESKNIFNDVYETVSLDYLYPDPQRLVLFEGNHDMARIYSVVGEDFARYKMDIAFVMTMPRIPHFYTGDELLMTSATKERDDNSYRHDFPGGWAGDRVNAFTGAGLTARQKEAQDFVKKLVNWRKHNPVIHDGKLMHYGPQDNTYVYFRYDPKPGGRKVMVAFNANAGETVLDAGRFREMLAGVASGVDVLSGKTIGLQDRIRLPGKSVLVVEI</sequence>
<dbReference type="AlphaFoldDB" id="A0A7Z2VWG8"/>
<gene>
    <name evidence="6" type="ORF">HH212_12695</name>
</gene>
<feature type="chain" id="PRO_5030888320" evidence="4">
    <location>
        <begin position="22"/>
        <end position="641"/>
    </location>
</feature>
<dbReference type="SMART" id="SM00642">
    <property type="entry name" value="Aamy"/>
    <property type="match status" value="1"/>
</dbReference>
<keyword evidence="1 6" id="KW-0378">Hydrolase</keyword>
<dbReference type="PANTHER" id="PTHR10357:SF210">
    <property type="entry name" value="MALTODEXTRIN GLUCOSIDASE"/>
    <property type="match status" value="1"/>
</dbReference>
<protein>
    <submittedName>
        <fullName evidence="6">Glycoside hydrolase family 13 protein</fullName>
    </submittedName>
</protein>
<dbReference type="Gene3D" id="3.20.20.80">
    <property type="entry name" value="Glycosidases"/>
    <property type="match status" value="1"/>
</dbReference>
<dbReference type="InterPro" id="IPR019492">
    <property type="entry name" value="Cyclo-malto-dextrinase_C"/>
</dbReference>
<feature type="signal peptide" evidence="4">
    <location>
        <begin position="1"/>
        <end position="21"/>
    </location>
</feature>
<dbReference type="SUPFAM" id="SSF81296">
    <property type="entry name" value="E set domains"/>
    <property type="match status" value="1"/>
</dbReference>
<keyword evidence="4" id="KW-0732">Signal</keyword>
<keyword evidence="2" id="KW-0326">Glycosidase</keyword>
<dbReference type="SUPFAM" id="SSF51445">
    <property type="entry name" value="(Trans)glycosidases"/>
    <property type="match status" value="1"/>
</dbReference>
<dbReference type="Gene3D" id="2.60.40.1180">
    <property type="entry name" value="Golgi alpha-mannosidase II"/>
    <property type="match status" value="1"/>
</dbReference>
<evidence type="ECO:0000256" key="1">
    <source>
        <dbReference type="ARBA" id="ARBA00022801"/>
    </source>
</evidence>
<dbReference type="InterPro" id="IPR006047">
    <property type="entry name" value="GH13_cat_dom"/>
</dbReference>
<dbReference type="Proteomes" id="UP000502415">
    <property type="component" value="Chromosome"/>
</dbReference>
<reference evidence="6 7" key="1">
    <citation type="submission" date="2020-04" db="EMBL/GenBank/DDBJ databases">
        <title>Genome sequencing of novel species.</title>
        <authorList>
            <person name="Heo J."/>
            <person name="Kim S.-J."/>
            <person name="Kim J.-S."/>
            <person name="Hong S.-B."/>
            <person name="Kwon S.-W."/>
        </authorList>
    </citation>
    <scope>NUCLEOTIDE SEQUENCE [LARGE SCALE GENOMIC DNA]</scope>
    <source>
        <strain evidence="6 7">GN2-R2</strain>
    </source>
</reference>
<evidence type="ECO:0000313" key="7">
    <source>
        <dbReference type="Proteomes" id="UP000502415"/>
    </source>
</evidence>
<dbReference type="EMBL" id="CP051685">
    <property type="protein sequence ID" value="QJE00773.1"/>
    <property type="molecule type" value="Genomic_DNA"/>
</dbReference>
<evidence type="ECO:0000259" key="5">
    <source>
        <dbReference type="SMART" id="SM00642"/>
    </source>
</evidence>
<dbReference type="InterPro" id="IPR017853">
    <property type="entry name" value="GH"/>
</dbReference>